<dbReference type="PANTHER" id="PTHR38457">
    <property type="entry name" value="REGULATOR ABRB-RELATED"/>
    <property type="match status" value="1"/>
</dbReference>
<organism evidence="2">
    <name type="scientific">Vecturithrix granuli</name>
    <dbReference type="NCBI Taxonomy" id="1499967"/>
    <lineage>
        <taxon>Bacteria</taxon>
        <taxon>Candidatus Moduliflexota</taxon>
        <taxon>Candidatus Vecturitrichia</taxon>
        <taxon>Candidatus Vecturitrichales</taxon>
        <taxon>Candidatus Vecturitrichaceae</taxon>
        <taxon>Candidatus Vecturithrix</taxon>
    </lineage>
</organism>
<protein>
    <submittedName>
        <fullName evidence="2">AbrB duplication membrane protein</fullName>
    </submittedName>
</protein>
<dbReference type="GO" id="GO:0016020">
    <property type="term" value="C:membrane"/>
    <property type="evidence" value="ECO:0007669"/>
    <property type="project" value="InterPro"/>
</dbReference>
<dbReference type="InterPro" id="IPR007820">
    <property type="entry name" value="AbrB_fam"/>
</dbReference>
<name>A0A081BXS1_VECG1</name>
<keyword evidence="1" id="KW-0472">Membrane</keyword>
<accession>A0A081BXS1</accession>
<evidence type="ECO:0000313" key="3">
    <source>
        <dbReference type="Proteomes" id="UP000030661"/>
    </source>
</evidence>
<proteinExistence type="predicted"/>
<dbReference type="Proteomes" id="UP000030661">
    <property type="component" value="Unassembled WGS sequence"/>
</dbReference>
<dbReference type="eggNOG" id="COG3180">
    <property type="taxonomic scope" value="Bacteria"/>
</dbReference>
<dbReference type="Pfam" id="PF05145">
    <property type="entry name" value="AbrB"/>
    <property type="match status" value="1"/>
</dbReference>
<feature type="transmembrane region" description="Helical" evidence="1">
    <location>
        <begin position="82"/>
        <end position="103"/>
    </location>
</feature>
<sequence length="165" mass="17820">MQVCIGLVFYIGFGVVGGLLGSRLRFPGSVLIGAMLSVIAAKQVLKVDWELPKEYGFILYVLVGITVGASFKPEMLHLLPKIAIPVALSTFTLVGMGLLLAVIFAKIGILDRSTAYIATSPGAMSSLIALALDSDAKTLIVICFHFFRLLFIILTAPFVLKYFLH</sequence>
<dbReference type="AlphaFoldDB" id="A0A081BXS1"/>
<dbReference type="PANTHER" id="PTHR38457:SF1">
    <property type="entry name" value="REGULATOR ABRB-RELATED"/>
    <property type="match status" value="1"/>
</dbReference>
<evidence type="ECO:0000256" key="1">
    <source>
        <dbReference type="SAM" id="Phobius"/>
    </source>
</evidence>
<dbReference type="HOGENOM" id="CLU_112829_0_0_0"/>
<keyword evidence="1" id="KW-0812">Transmembrane</keyword>
<keyword evidence="3" id="KW-1185">Reference proteome</keyword>
<dbReference type="STRING" id="1499967.U27_04091"/>
<dbReference type="EMBL" id="DF820465">
    <property type="protein sequence ID" value="GAK57126.1"/>
    <property type="molecule type" value="Genomic_DNA"/>
</dbReference>
<reference evidence="2" key="1">
    <citation type="journal article" date="2015" name="PeerJ">
        <title>First genomic representation of candidate bacterial phylum KSB3 points to enhanced environmental sensing as a trigger of wastewater bulking.</title>
        <authorList>
            <person name="Sekiguchi Y."/>
            <person name="Ohashi A."/>
            <person name="Parks D.H."/>
            <person name="Yamauchi T."/>
            <person name="Tyson G.W."/>
            <person name="Hugenholtz P."/>
        </authorList>
    </citation>
    <scope>NUCLEOTIDE SEQUENCE [LARGE SCALE GENOMIC DNA]</scope>
</reference>
<evidence type="ECO:0000313" key="2">
    <source>
        <dbReference type="EMBL" id="GAK57126.1"/>
    </source>
</evidence>
<gene>
    <name evidence="2" type="ORF">U27_04091</name>
</gene>
<dbReference type="GO" id="GO:0010468">
    <property type="term" value="P:regulation of gene expression"/>
    <property type="evidence" value="ECO:0007669"/>
    <property type="project" value="InterPro"/>
</dbReference>
<keyword evidence="1" id="KW-1133">Transmembrane helix</keyword>
<dbReference type="NCBIfam" id="TIGR03082">
    <property type="entry name" value="Gneg_AbrB_dup"/>
    <property type="match status" value="1"/>
</dbReference>
<dbReference type="InterPro" id="IPR017516">
    <property type="entry name" value="AbrB_dup"/>
</dbReference>
<feature type="transmembrane region" description="Helical" evidence="1">
    <location>
        <begin position="138"/>
        <end position="160"/>
    </location>
</feature>